<reference evidence="3" key="1">
    <citation type="submission" date="2016-09" db="EMBL/GenBank/DDBJ databases">
        <authorList>
            <person name="Wan X."/>
            <person name="Hou S."/>
        </authorList>
    </citation>
    <scope>NUCLEOTIDE SEQUENCE [LARGE SCALE GENOMIC DNA]</scope>
    <source>
        <strain evidence="3">KH87</strain>
    </source>
</reference>
<dbReference type="Gene3D" id="1.25.40.10">
    <property type="entry name" value="Tetratricopeptide repeat domain"/>
    <property type="match status" value="1"/>
</dbReference>
<evidence type="ECO:0000256" key="1">
    <source>
        <dbReference type="SAM" id="SignalP"/>
    </source>
</evidence>
<dbReference type="RefSeq" id="WP_070048701.1">
    <property type="nucleotide sequence ID" value="NZ_CBCSDO010000003.1"/>
</dbReference>
<organism evidence="2 3">
    <name type="scientific">Rheinheimera salexigens</name>
    <dbReference type="NCBI Taxonomy" id="1628148"/>
    <lineage>
        <taxon>Bacteria</taxon>
        <taxon>Pseudomonadati</taxon>
        <taxon>Pseudomonadota</taxon>
        <taxon>Gammaproteobacteria</taxon>
        <taxon>Chromatiales</taxon>
        <taxon>Chromatiaceae</taxon>
        <taxon>Rheinheimera</taxon>
    </lineage>
</organism>
<protein>
    <recommendedName>
        <fullName evidence="4">Sel1 repeat family protein</fullName>
    </recommendedName>
</protein>
<dbReference type="AlphaFoldDB" id="A0A1E7Q4N6"/>
<dbReference type="OrthoDB" id="5769052at2"/>
<dbReference type="EMBL" id="MKEK01000001">
    <property type="protein sequence ID" value="OEY69135.1"/>
    <property type="molecule type" value="Genomic_DNA"/>
</dbReference>
<dbReference type="InterPro" id="IPR006597">
    <property type="entry name" value="Sel1-like"/>
</dbReference>
<proteinExistence type="predicted"/>
<sequence>MKKLAMVALATSLLTGVFSPNLYANDAVGAEEKRIRSFLYTTDFDNAIGQVQRREFAEAYPNLLQFARYGEKYAQYSLGLLLVSGEGVPLDIEQGLVWMRLALEQKTSDWEKRYEAVTKNLTKEQMAALEPMYQEYKRKYGADAQNMRCASETRRGSNMRIHVCRKTLLNQEFYSVVEYAEDKPTN</sequence>
<name>A0A1E7Q4N6_9GAMM</name>
<dbReference type="STRING" id="1628148.BI198_05755"/>
<dbReference type="SUPFAM" id="SSF81901">
    <property type="entry name" value="HCP-like"/>
    <property type="match status" value="1"/>
</dbReference>
<keyword evidence="3" id="KW-1185">Reference proteome</keyword>
<evidence type="ECO:0008006" key="4">
    <source>
        <dbReference type="Google" id="ProtNLM"/>
    </source>
</evidence>
<keyword evidence="1" id="KW-0732">Signal</keyword>
<gene>
    <name evidence="2" type="ORF">BI198_05755</name>
</gene>
<accession>A0A1E7Q4N6</accession>
<feature type="chain" id="PRO_5009200368" description="Sel1 repeat family protein" evidence="1">
    <location>
        <begin position="25"/>
        <end position="186"/>
    </location>
</feature>
<evidence type="ECO:0000313" key="2">
    <source>
        <dbReference type="EMBL" id="OEY69135.1"/>
    </source>
</evidence>
<dbReference type="InterPro" id="IPR011990">
    <property type="entry name" value="TPR-like_helical_dom_sf"/>
</dbReference>
<evidence type="ECO:0000313" key="3">
    <source>
        <dbReference type="Proteomes" id="UP000242258"/>
    </source>
</evidence>
<comment type="caution">
    <text evidence="2">The sequence shown here is derived from an EMBL/GenBank/DDBJ whole genome shotgun (WGS) entry which is preliminary data.</text>
</comment>
<dbReference type="SMART" id="SM00671">
    <property type="entry name" value="SEL1"/>
    <property type="match status" value="1"/>
</dbReference>
<dbReference type="Proteomes" id="UP000242258">
    <property type="component" value="Unassembled WGS sequence"/>
</dbReference>
<feature type="signal peptide" evidence="1">
    <location>
        <begin position="1"/>
        <end position="24"/>
    </location>
</feature>